<evidence type="ECO:0000256" key="4">
    <source>
        <dbReference type="PROSITE-ProRule" id="PRU01161"/>
    </source>
</evidence>
<evidence type="ECO:0000256" key="1">
    <source>
        <dbReference type="ARBA" id="ARBA00022801"/>
    </source>
</evidence>
<feature type="domain" description="PNPLA" evidence="5">
    <location>
        <begin position="9"/>
        <end position="208"/>
    </location>
</feature>
<dbReference type="AlphaFoldDB" id="A0A3D9HDU7"/>
<keyword evidence="1 4" id="KW-0378">Hydrolase</keyword>
<evidence type="ECO:0000259" key="5">
    <source>
        <dbReference type="PROSITE" id="PS51635"/>
    </source>
</evidence>
<dbReference type="Gene3D" id="3.40.1090.10">
    <property type="entry name" value="Cytosolic phospholipase A2 catalytic domain"/>
    <property type="match status" value="2"/>
</dbReference>
<organism evidence="6 7">
    <name type="scientific">Aestuariispira insulae</name>
    <dbReference type="NCBI Taxonomy" id="1461337"/>
    <lineage>
        <taxon>Bacteria</taxon>
        <taxon>Pseudomonadati</taxon>
        <taxon>Pseudomonadota</taxon>
        <taxon>Alphaproteobacteria</taxon>
        <taxon>Rhodospirillales</taxon>
        <taxon>Kiloniellaceae</taxon>
        <taxon>Aestuariispira</taxon>
    </lineage>
</organism>
<dbReference type="GO" id="GO:0016787">
    <property type="term" value="F:hydrolase activity"/>
    <property type="evidence" value="ECO:0007669"/>
    <property type="project" value="UniProtKB-UniRule"/>
</dbReference>
<feature type="active site" description="Proton acceptor" evidence="4">
    <location>
        <position position="195"/>
    </location>
</feature>
<dbReference type="Proteomes" id="UP000256845">
    <property type="component" value="Unassembled WGS sequence"/>
</dbReference>
<proteinExistence type="predicted"/>
<accession>A0A3D9HDU7</accession>
<dbReference type="Pfam" id="PF01734">
    <property type="entry name" value="Patatin"/>
    <property type="match status" value="1"/>
</dbReference>
<comment type="caution">
    <text evidence="6">The sequence shown here is derived from an EMBL/GenBank/DDBJ whole genome shotgun (WGS) entry which is preliminary data.</text>
</comment>
<dbReference type="PANTHER" id="PTHR14226">
    <property type="entry name" value="NEUROPATHY TARGET ESTERASE/SWISS CHEESE D.MELANOGASTER"/>
    <property type="match status" value="1"/>
</dbReference>
<name>A0A3D9HDU7_9PROT</name>
<protein>
    <submittedName>
        <fullName evidence="6">NTE family protein</fullName>
    </submittedName>
</protein>
<feature type="short sequence motif" description="GXSXG" evidence="4">
    <location>
        <begin position="41"/>
        <end position="45"/>
    </location>
</feature>
<dbReference type="GO" id="GO:0016042">
    <property type="term" value="P:lipid catabolic process"/>
    <property type="evidence" value="ECO:0007669"/>
    <property type="project" value="UniProtKB-UniRule"/>
</dbReference>
<feature type="active site" description="Nucleophile" evidence="4">
    <location>
        <position position="43"/>
    </location>
</feature>
<dbReference type="PROSITE" id="PS51635">
    <property type="entry name" value="PNPLA"/>
    <property type="match status" value="1"/>
</dbReference>
<dbReference type="InterPro" id="IPR016035">
    <property type="entry name" value="Acyl_Trfase/lysoPLipase"/>
</dbReference>
<dbReference type="RefSeq" id="WP_115937801.1">
    <property type="nucleotide sequence ID" value="NZ_QRDW01000009.1"/>
</dbReference>
<keyword evidence="7" id="KW-1185">Reference proteome</keyword>
<dbReference type="SUPFAM" id="SSF52151">
    <property type="entry name" value="FabD/lysophospholipase-like"/>
    <property type="match status" value="1"/>
</dbReference>
<dbReference type="InterPro" id="IPR050301">
    <property type="entry name" value="NTE"/>
</dbReference>
<evidence type="ECO:0000313" key="6">
    <source>
        <dbReference type="EMBL" id="RED47640.1"/>
    </source>
</evidence>
<dbReference type="PANTHER" id="PTHR14226:SF78">
    <property type="entry name" value="SLR0060 PROTEIN"/>
    <property type="match status" value="1"/>
</dbReference>
<gene>
    <name evidence="6" type="ORF">DFP90_1094</name>
</gene>
<feature type="short sequence motif" description="GXGXXG" evidence="4">
    <location>
        <begin position="13"/>
        <end position="18"/>
    </location>
</feature>
<evidence type="ECO:0000256" key="2">
    <source>
        <dbReference type="ARBA" id="ARBA00022963"/>
    </source>
</evidence>
<sequence>MANRKPVNLALQGGGAHGAFTWGVLDCLLADGRIAIEAISGTSAGAMNAVVLADGLMKGGEDAARKALHDFWKAISDAGRMNPIQRGPLDVWLGHWGMENSPAYLFFDLINRLASPYDLNPHNLNPLREILESRVDFDAVRACDKVRVMVSATNVETGRVKIFRHGNLTVEKIMASACLPFLFQAVEIDGVPYWDGGYMGNPVLFPFYSTCESSDIVIVQINPMTRPGTPKSAREILDRVNEITFNGSLMKELRAIEFVQRLLDEGRLDERRYRRLQMHMIEAEEEILPLGASSKMNTEWRFFKHLFRMGHAAAERWLDAHFDKIGQQSSVDLRSIFQGGYAEAASDGCGENTSKFA</sequence>
<dbReference type="InterPro" id="IPR002641">
    <property type="entry name" value="PNPLA_dom"/>
</dbReference>
<evidence type="ECO:0000256" key="3">
    <source>
        <dbReference type="ARBA" id="ARBA00023098"/>
    </source>
</evidence>
<evidence type="ECO:0000313" key="7">
    <source>
        <dbReference type="Proteomes" id="UP000256845"/>
    </source>
</evidence>
<reference evidence="6 7" key="1">
    <citation type="submission" date="2018-07" db="EMBL/GenBank/DDBJ databases">
        <title>Genomic Encyclopedia of Type Strains, Phase III (KMG-III): the genomes of soil and plant-associated and newly described type strains.</title>
        <authorList>
            <person name="Whitman W."/>
        </authorList>
    </citation>
    <scope>NUCLEOTIDE SEQUENCE [LARGE SCALE GENOMIC DNA]</scope>
    <source>
        <strain evidence="6 7">CECT 8488</strain>
    </source>
</reference>
<dbReference type="OrthoDB" id="9807112at2"/>
<feature type="short sequence motif" description="DGA/G" evidence="4">
    <location>
        <begin position="195"/>
        <end position="197"/>
    </location>
</feature>
<keyword evidence="3 4" id="KW-0443">Lipid metabolism</keyword>
<dbReference type="EMBL" id="QRDW01000009">
    <property type="protein sequence ID" value="RED47640.1"/>
    <property type="molecule type" value="Genomic_DNA"/>
</dbReference>
<keyword evidence="2 4" id="KW-0442">Lipid degradation</keyword>